<proteinExistence type="predicted"/>
<sequence length="124" mass="14296">MDFVRNKMGSRPTMSSSLVPKASKAPAKKKAKRKRSHKQYNPFEKIPELDSFAKENAESNKYMHNSLNSSKQILEKNGEQIQNLQTCVPNTGTFKMILRKVKLLQNDEYDECLSMIFLELDKLV</sequence>
<evidence type="ECO:0000313" key="2">
    <source>
        <dbReference type="Proteomes" id="UP001239111"/>
    </source>
</evidence>
<protein>
    <submittedName>
        <fullName evidence="1">Uncharacterized protein</fullName>
    </submittedName>
</protein>
<evidence type="ECO:0000313" key="1">
    <source>
        <dbReference type="EMBL" id="KAJ8671167.1"/>
    </source>
</evidence>
<dbReference type="EMBL" id="CM056743">
    <property type="protein sequence ID" value="KAJ8671167.1"/>
    <property type="molecule type" value="Genomic_DNA"/>
</dbReference>
<organism evidence="1 2">
    <name type="scientific">Eretmocerus hayati</name>
    <dbReference type="NCBI Taxonomy" id="131215"/>
    <lineage>
        <taxon>Eukaryota</taxon>
        <taxon>Metazoa</taxon>
        <taxon>Ecdysozoa</taxon>
        <taxon>Arthropoda</taxon>
        <taxon>Hexapoda</taxon>
        <taxon>Insecta</taxon>
        <taxon>Pterygota</taxon>
        <taxon>Neoptera</taxon>
        <taxon>Endopterygota</taxon>
        <taxon>Hymenoptera</taxon>
        <taxon>Apocrita</taxon>
        <taxon>Proctotrupomorpha</taxon>
        <taxon>Chalcidoidea</taxon>
        <taxon>Aphelinidae</taxon>
        <taxon>Aphelininae</taxon>
        <taxon>Eretmocerus</taxon>
    </lineage>
</organism>
<comment type="caution">
    <text evidence="1">The sequence shown here is derived from an EMBL/GenBank/DDBJ whole genome shotgun (WGS) entry which is preliminary data.</text>
</comment>
<name>A0ACC2NJ92_9HYME</name>
<gene>
    <name evidence="1" type="ORF">QAD02_002426</name>
</gene>
<accession>A0ACC2NJ92</accession>
<keyword evidence="2" id="KW-1185">Reference proteome</keyword>
<reference evidence="1" key="1">
    <citation type="submission" date="2023-04" db="EMBL/GenBank/DDBJ databases">
        <title>A chromosome-level genome assembly of the parasitoid wasp Eretmocerus hayati.</title>
        <authorList>
            <person name="Zhong Y."/>
            <person name="Liu S."/>
            <person name="Liu Y."/>
        </authorList>
    </citation>
    <scope>NUCLEOTIDE SEQUENCE</scope>
    <source>
        <strain evidence="1">ZJU_SS_LIU_2023</strain>
    </source>
</reference>
<dbReference type="Proteomes" id="UP001239111">
    <property type="component" value="Chromosome 3"/>
</dbReference>